<evidence type="ECO:0000256" key="2">
    <source>
        <dbReference type="PROSITE-ProRule" id="PRU00169"/>
    </source>
</evidence>
<dbReference type="RefSeq" id="WP_186441152.1">
    <property type="nucleotide sequence ID" value="NZ_LT828542.1"/>
</dbReference>
<dbReference type="STRING" id="1246637.MTBBW1_570003"/>
<reference evidence="4 5" key="1">
    <citation type="submission" date="2017-03" db="EMBL/GenBank/DDBJ databases">
        <authorList>
            <person name="Afonso C.L."/>
            <person name="Miller P.J."/>
            <person name="Scott M.A."/>
            <person name="Spackman E."/>
            <person name="Goraichik I."/>
            <person name="Dimitrov K.M."/>
            <person name="Suarez D.L."/>
            <person name="Swayne D.E."/>
        </authorList>
    </citation>
    <scope>NUCLEOTIDE SEQUENCE [LARGE SCALE GENOMIC DNA]</scope>
    <source>
        <strain evidence="4">PRJEB14757</strain>
    </source>
</reference>
<dbReference type="PANTHER" id="PTHR44591">
    <property type="entry name" value="STRESS RESPONSE REGULATOR PROTEIN 1"/>
    <property type="match status" value="1"/>
</dbReference>
<organism evidence="4 5">
    <name type="scientific">Desulfamplus magnetovallimortis</name>
    <dbReference type="NCBI Taxonomy" id="1246637"/>
    <lineage>
        <taxon>Bacteria</taxon>
        <taxon>Pseudomonadati</taxon>
        <taxon>Thermodesulfobacteriota</taxon>
        <taxon>Desulfobacteria</taxon>
        <taxon>Desulfobacterales</taxon>
        <taxon>Desulfobacteraceae</taxon>
        <taxon>Desulfamplus</taxon>
    </lineage>
</organism>
<evidence type="ECO:0000256" key="1">
    <source>
        <dbReference type="ARBA" id="ARBA00022553"/>
    </source>
</evidence>
<feature type="domain" description="Response regulatory" evidence="3">
    <location>
        <begin position="8"/>
        <end position="122"/>
    </location>
</feature>
<accession>A0A1W1HI74</accession>
<keyword evidence="1 2" id="KW-0597">Phosphoprotein</keyword>
<evidence type="ECO:0000313" key="4">
    <source>
        <dbReference type="EMBL" id="SLM32082.1"/>
    </source>
</evidence>
<dbReference type="CDD" id="cd17536">
    <property type="entry name" value="REC_YesN-like"/>
    <property type="match status" value="1"/>
</dbReference>
<dbReference type="GO" id="GO:0000160">
    <property type="term" value="P:phosphorelay signal transduction system"/>
    <property type="evidence" value="ECO:0007669"/>
    <property type="project" value="InterPro"/>
</dbReference>
<dbReference type="InterPro" id="IPR011006">
    <property type="entry name" value="CheY-like_superfamily"/>
</dbReference>
<evidence type="ECO:0000259" key="3">
    <source>
        <dbReference type="PROSITE" id="PS50110"/>
    </source>
</evidence>
<dbReference type="SMART" id="SM00448">
    <property type="entry name" value="REC"/>
    <property type="match status" value="1"/>
</dbReference>
<keyword evidence="5" id="KW-1185">Reference proteome</keyword>
<dbReference type="PROSITE" id="PS50110">
    <property type="entry name" value="RESPONSE_REGULATORY"/>
    <property type="match status" value="1"/>
</dbReference>
<dbReference type="PANTHER" id="PTHR44591:SF3">
    <property type="entry name" value="RESPONSE REGULATORY DOMAIN-CONTAINING PROTEIN"/>
    <property type="match status" value="1"/>
</dbReference>
<protein>
    <submittedName>
        <fullName evidence="4">Response regulator receiver (Modular protein)</fullName>
    </submittedName>
</protein>
<name>A0A1W1HI74_9BACT</name>
<feature type="modified residue" description="4-aspartylphosphate" evidence="2">
    <location>
        <position position="57"/>
    </location>
</feature>
<dbReference type="EMBL" id="FWEV01000300">
    <property type="protein sequence ID" value="SLM32082.1"/>
    <property type="molecule type" value="Genomic_DNA"/>
</dbReference>
<dbReference type="Pfam" id="PF00072">
    <property type="entry name" value="Response_reg"/>
    <property type="match status" value="1"/>
</dbReference>
<evidence type="ECO:0000313" key="5">
    <source>
        <dbReference type="Proteomes" id="UP000191931"/>
    </source>
</evidence>
<dbReference type="InterPro" id="IPR050595">
    <property type="entry name" value="Bact_response_regulator"/>
</dbReference>
<dbReference type="InterPro" id="IPR001789">
    <property type="entry name" value="Sig_transdc_resp-reg_receiver"/>
</dbReference>
<proteinExistence type="predicted"/>
<gene>
    <name evidence="4" type="ORF">MTBBW1_570003</name>
</gene>
<dbReference type="AlphaFoldDB" id="A0A1W1HI74"/>
<dbReference type="Proteomes" id="UP000191931">
    <property type="component" value="Unassembled WGS sequence"/>
</dbReference>
<sequence length="158" mass="18182">MANSGKPRILIVDDEIHIQEMLSRNFRFEGYDVMTAGNGQEALDILAEHRIEVVISDINMPIMNGIELLKTIRKEYQMVQVIIITGYVTMTHLLDALRHGAHTCIFKPMDDLKELEEAVKRCIGHLKHWQKKLIELQSIKPEDSASEQNIITDFMKQP</sequence>
<dbReference type="SUPFAM" id="SSF52172">
    <property type="entry name" value="CheY-like"/>
    <property type="match status" value="1"/>
</dbReference>
<dbReference type="Gene3D" id="3.40.50.2300">
    <property type="match status" value="1"/>
</dbReference>